<sequence>MRVFVTGGTGLLGNSILRQLEQAGHETVALVRREPESRVFGGLLTEPVIGDLSSVDAIDRTIRHSDAVIHCAGLIHLGWKRLAESMRVNADGTRSIVDACIAHDRKLVHVGTVDAVAIGSRSAPSNETTPIDETNSQIPCNYVVSKRAGVDEVISGVQRGLRAAIVHPGFMLGPWDWKPSSGRMILEVGKAWRPFAPRGGCCVCDSRNVASAAITAIEKGGDSGRAFILGGHNITYLQLWREIASRMGTRVPIARTGPIALWVAGQVGDLSARITGNEGDINSAIVRMSSLFHWHDSSRAEAELDYKIGDLSRTLDDAVAWVRKHHSLS</sequence>
<evidence type="ECO:0000259" key="1">
    <source>
        <dbReference type="Pfam" id="PF01370"/>
    </source>
</evidence>
<gene>
    <name evidence="2" type="primary">rmlB_2</name>
    <name evidence="2" type="ORF">CA13_70190</name>
</gene>
<dbReference type="SUPFAM" id="SSF51735">
    <property type="entry name" value="NAD(P)-binding Rossmann-fold domains"/>
    <property type="match status" value="1"/>
</dbReference>
<reference evidence="2 3" key="1">
    <citation type="submission" date="2019-02" db="EMBL/GenBank/DDBJ databases">
        <title>Deep-cultivation of Planctomycetes and their phenomic and genomic characterization uncovers novel biology.</title>
        <authorList>
            <person name="Wiegand S."/>
            <person name="Jogler M."/>
            <person name="Boedeker C."/>
            <person name="Pinto D."/>
            <person name="Vollmers J."/>
            <person name="Rivas-Marin E."/>
            <person name="Kohn T."/>
            <person name="Peeters S.H."/>
            <person name="Heuer A."/>
            <person name="Rast P."/>
            <person name="Oberbeckmann S."/>
            <person name="Bunk B."/>
            <person name="Jeske O."/>
            <person name="Meyerdierks A."/>
            <person name="Storesund J.E."/>
            <person name="Kallscheuer N."/>
            <person name="Luecker S."/>
            <person name="Lage O.M."/>
            <person name="Pohl T."/>
            <person name="Merkel B.J."/>
            <person name="Hornburger P."/>
            <person name="Mueller R.-W."/>
            <person name="Bruemmer F."/>
            <person name="Labrenz M."/>
            <person name="Spormann A.M."/>
            <person name="Op Den Camp H."/>
            <person name="Overmann J."/>
            <person name="Amann R."/>
            <person name="Jetten M.S.M."/>
            <person name="Mascher T."/>
            <person name="Medema M.H."/>
            <person name="Devos D.P."/>
            <person name="Kaster A.-K."/>
            <person name="Ovreas L."/>
            <person name="Rohde M."/>
            <person name="Galperin M.Y."/>
            <person name="Jogler C."/>
        </authorList>
    </citation>
    <scope>NUCLEOTIDE SEQUENCE [LARGE SCALE GENOMIC DNA]</scope>
    <source>
        <strain evidence="2 3">CA13</strain>
    </source>
</reference>
<dbReference type="GO" id="GO:0005737">
    <property type="term" value="C:cytoplasm"/>
    <property type="evidence" value="ECO:0007669"/>
    <property type="project" value="TreeGrafter"/>
</dbReference>
<keyword evidence="3" id="KW-1185">Reference proteome</keyword>
<accession>A0A5C5YNP6</accession>
<dbReference type="EC" id="4.2.1.46" evidence="2"/>
<keyword evidence="2" id="KW-0456">Lyase</keyword>
<evidence type="ECO:0000313" key="2">
    <source>
        <dbReference type="EMBL" id="TWT76524.1"/>
    </source>
</evidence>
<proteinExistence type="predicted"/>
<dbReference type="OrthoDB" id="9811743at2"/>
<dbReference type="EMBL" id="SJPJ01000002">
    <property type="protein sequence ID" value="TWT76524.1"/>
    <property type="molecule type" value="Genomic_DNA"/>
</dbReference>
<organism evidence="2 3">
    <name type="scientific">Novipirellula herctigrandis</name>
    <dbReference type="NCBI Taxonomy" id="2527986"/>
    <lineage>
        <taxon>Bacteria</taxon>
        <taxon>Pseudomonadati</taxon>
        <taxon>Planctomycetota</taxon>
        <taxon>Planctomycetia</taxon>
        <taxon>Pirellulales</taxon>
        <taxon>Pirellulaceae</taxon>
        <taxon>Novipirellula</taxon>
    </lineage>
</organism>
<feature type="domain" description="NAD-dependent epimerase/dehydratase" evidence="1">
    <location>
        <begin position="3"/>
        <end position="186"/>
    </location>
</feature>
<dbReference type="GO" id="GO:0008460">
    <property type="term" value="F:dTDP-glucose 4,6-dehydratase activity"/>
    <property type="evidence" value="ECO:0007669"/>
    <property type="project" value="UniProtKB-EC"/>
</dbReference>
<dbReference type="AlphaFoldDB" id="A0A5C5YNP6"/>
<protein>
    <submittedName>
        <fullName evidence="2">dTDP-glucose 4,6-dehydratase</fullName>
        <ecNumber evidence="2">4.2.1.46</ecNumber>
    </submittedName>
</protein>
<dbReference type="Pfam" id="PF01370">
    <property type="entry name" value="Epimerase"/>
    <property type="match status" value="1"/>
</dbReference>
<name>A0A5C5YNP6_9BACT</name>
<dbReference type="InterPro" id="IPR001509">
    <property type="entry name" value="Epimerase_deHydtase"/>
</dbReference>
<dbReference type="Proteomes" id="UP000315010">
    <property type="component" value="Unassembled WGS sequence"/>
</dbReference>
<dbReference type="RefSeq" id="WP_146404276.1">
    <property type="nucleotide sequence ID" value="NZ_SJPJ01000002.1"/>
</dbReference>
<evidence type="ECO:0000313" key="3">
    <source>
        <dbReference type="Proteomes" id="UP000315010"/>
    </source>
</evidence>
<dbReference type="GO" id="GO:0004029">
    <property type="term" value="F:aldehyde dehydrogenase (NAD+) activity"/>
    <property type="evidence" value="ECO:0007669"/>
    <property type="project" value="TreeGrafter"/>
</dbReference>
<dbReference type="InterPro" id="IPR036291">
    <property type="entry name" value="NAD(P)-bd_dom_sf"/>
</dbReference>
<dbReference type="InterPro" id="IPR051783">
    <property type="entry name" value="NAD(P)-dependent_oxidoreduct"/>
</dbReference>
<dbReference type="Gene3D" id="3.40.50.720">
    <property type="entry name" value="NAD(P)-binding Rossmann-like Domain"/>
    <property type="match status" value="1"/>
</dbReference>
<comment type="caution">
    <text evidence="2">The sequence shown here is derived from an EMBL/GenBank/DDBJ whole genome shotgun (WGS) entry which is preliminary data.</text>
</comment>
<dbReference type="PANTHER" id="PTHR48079">
    <property type="entry name" value="PROTEIN YEEZ"/>
    <property type="match status" value="1"/>
</dbReference>
<dbReference type="PANTHER" id="PTHR48079:SF6">
    <property type="entry name" value="NAD(P)-BINDING DOMAIN-CONTAINING PROTEIN-RELATED"/>
    <property type="match status" value="1"/>
</dbReference>